<protein>
    <submittedName>
        <fullName evidence="2">Uncharacterized protein</fullName>
    </submittedName>
</protein>
<reference evidence="2" key="1">
    <citation type="submission" date="2023-07" db="EMBL/GenBank/DDBJ databases">
        <title>draft genome sequence of fig (Ficus carica).</title>
        <authorList>
            <person name="Takahashi T."/>
            <person name="Nishimura K."/>
        </authorList>
    </citation>
    <scope>NUCLEOTIDE SEQUENCE</scope>
</reference>
<comment type="caution">
    <text evidence="2">The sequence shown here is derived from an EMBL/GenBank/DDBJ whole genome shotgun (WGS) entry which is preliminary data.</text>
</comment>
<gene>
    <name evidence="2" type="ORF">TIFTF001_034096</name>
</gene>
<dbReference type="EMBL" id="BTGU01000207">
    <property type="protein sequence ID" value="GMN65018.1"/>
    <property type="molecule type" value="Genomic_DNA"/>
</dbReference>
<feature type="compositionally biased region" description="Low complexity" evidence="1">
    <location>
        <begin position="178"/>
        <end position="187"/>
    </location>
</feature>
<keyword evidence="3" id="KW-1185">Reference proteome</keyword>
<evidence type="ECO:0000313" key="3">
    <source>
        <dbReference type="Proteomes" id="UP001187192"/>
    </source>
</evidence>
<feature type="compositionally biased region" description="Low complexity" evidence="1">
    <location>
        <begin position="16"/>
        <end position="31"/>
    </location>
</feature>
<feature type="region of interest" description="Disordered" evidence="1">
    <location>
        <begin position="178"/>
        <end position="199"/>
    </location>
</feature>
<name>A0AA88DZX0_FICCA</name>
<feature type="region of interest" description="Disordered" evidence="1">
    <location>
        <begin position="1"/>
        <end position="31"/>
    </location>
</feature>
<organism evidence="2 3">
    <name type="scientific">Ficus carica</name>
    <name type="common">Common fig</name>
    <dbReference type="NCBI Taxonomy" id="3494"/>
    <lineage>
        <taxon>Eukaryota</taxon>
        <taxon>Viridiplantae</taxon>
        <taxon>Streptophyta</taxon>
        <taxon>Embryophyta</taxon>
        <taxon>Tracheophyta</taxon>
        <taxon>Spermatophyta</taxon>
        <taxon>Magnoliopsida</taxon>
        <taxon>eudicotyledons</taxon>
        <taxon>Gunneridae</taxon>
        <taxon>Pentapetalae</taxon>
        <taxon>rosids</taxon>
        <taxon>fabids</taxon>
        <taxon>Rosales</taxon>
        <taxon>Moraceae</taxon>
        <taxon>Ficeae</taxon>
        <taxon>Ficus</taxon>
    </lineage>
</organism>
<sequence length="282" mass="29739">MLGWSSRSIGKETRPSRSFPEASRARASASTFSDRGIRVAQGLDLPAGGFRSIHHEDDGHGGRGRGLPAHFVHCLHIALAGPFLVSSEDADSIVSGELHGEVVGGNFIASGPPSSAKMLMPKMTPAATPIVVVYSGLNSLVAPPSVTCKLEAPRNDGDTGVILLRFLRVRVLGATRPGRLPRVPGGPSTVGGRSLRASPAKGQQCPLEWLDAGGDVMRRSSRWAAPVADGRGDRACVSCEVKFWPAGNPGQSELGNPTKVRAVGNSFHVAENSRGRVTWWSE</sequence>
<evidence type="ECO:0000256" key="1">
    <source>
        <dbReference type="SAM" id="MobiDB-lite"/>
    </source>
</evidence>
<proteinExistence type="predicted"/>
<dbReference type="AlphaFoldDB" id="A0AA88DZX0"/>
<evidence type="ECO:0000313" key="2">
    <source>
        <dbReference type="EMBL" id="GMN65018.1"/>
    </source>
</evidence>
<accession>A0AA88DZX0</accession>
<dbReference type="Proteomes" id="UP001187192">
    <property type="component" value="Unassembled WGS sequence"/>
</dbReference>